<accession>A0A1B1M8S5</accession>
<feature type="region of interest" description="Disordered" evidence="1">
    <location>
        <begin position="1"/>
        <end position="39"/>
    </location>
</feature>
<sequence length="230" mass="25311">MVRGSSVERRTGRGVRRGQLRGARRESGTRRRAAARSQPGDHDIGLYVPGFATCYVMGILYGSDHLRGCSLGGRMSRGDVWTGKGTTGSVADLVAQFGQEVRAKRQGPAGADSSKEESLTAPVEHLLRGMALRQRLKLIAHGQTRVKKLRIRPDFAISCGGRTIGHVELKQPGRGGRPREVVCEEPRSKAVGEDQGPPQRAVHRRIQVGGLPIRRASRPYRAPRWRSRNR</sequence>
<keyword evidence="2" id="KW-0489">Methyltransferase</keyword>
<dbReference type="STRING" id="1915.SLINC_2623"/>
<keyword evidence="2" id="KW-0808">Transferase</keyword>
<feature type="compositionally biased region" description="Basic and acidic residues" evidence="1">
    <location>
        <begin position="1"/>
        <end position="11"/>
    </location>
</feature>
<name>A0A1B1M8S5_STRLN</name>
<gene>
    <name evidence="2" type="ORF">SLINC_2623</name>
</gene>
<evidence type="ECO:0000313" key="3">
    <source>
        <dbReference type="Proteomes" id="UP000092598"/>
    </source>
</evidence>
<evidence type="ECO:0000313" key="2">
    <source>
        <dbReference type="EMBL" id="ANS64847.1"/>
    </source>
</evidence>
<reference evidence="2 3" key="1">
    <citation type="submission" date="2016-07" db="EMBL/GenBank/DDBJ databases">
        <title>Enhancement of antibiotic productionsby engineered nitrateutilization in actinobacteria.</title>
        <authorList>
            <person name="Meng S.C."/>
        </authorList>
    </citation>
    <scope>NUCLEOTIDE SEQUENCE [LARGE SCALE GENOMIC DNA]</scope>
    <source>
        <strain evidence="2 3">NRRL 2936</strain>
    </source>
</reference>
<proteinExistence type="predicted"/>
<dbReference type="GO" id="GO:0008168">
    <property type="term" value="F:methyltransferase activity"/>
    <property type="evidence" value="ECO:0007669"/>
    <property type="project" value="UniProtKB-KW"/>
</dbReference>
<dbReference type="GO" id="GO:0032259">
    <property type="term" value="P:methylation"/>
    <property type="evidence" value="ECO:0007669"/>
    <property type="project" value="UniProtKB-KW"/>
</dbReference>
<keyword evidence="3" id="KW-1185">Reference proteome</keyword>
<dbReference type="KEGG" id="sls:SLINC_2623"/>
<evidence type="ECO:0000256" key="1">
    <source>
        <dbReference type="SAM" id="MobiDB-lite"/>
    </source>
</evidence>
<dbReference type="AlphaFoldDB" id="A0A1B1M8S5"/>
<dbReference type="Proteomes" id="UP000092598">
    <property type="component" value="Chromosome"/>
</dbReference>
<organism evidence="2 3">
    <name type="scientific">Streptomyces lincolnensis</name>
    <dbReference type="NCBI Taxonomy" id="1915"/>
    <lineage>
        <taxon>Bacteria</taxon>
        <taxon>Bacillati</taxon>
        <taxon>Actinomycetota</taxon>
        <taxon>Actinomycetes</taxon>
        <taxon>Kitasatosporales</taxon>
        <taxon>Streptomycetaceae</taxon>
        <taxon>Streptomyces</taxon>
    </lineage>
</organism>
<dbReference type="EMBL" id="CP016438">
    <property type="protein sequence ID" value="ANS64847.1"/>
    <property type="molecule type" value="Genomic_DNA"/>
</dbReference>
<feature type="compositionally biased region" description="Basic residues" evidence="1">
    <location>
        <begin position="215"/>
        <end position="230"/>
    </location>
</feature>
<feature type="region of interest" description="Disordered" evidence="1">
    <location>
        <begin position="210"/>
        <end position="230"/>
    </location>
</feature>
<protein>
    <submittedName>
        <fullName evidence="2">DNA methyltransferase</fullName>
    </submittedName>
</protein>